<feature type="domain" description="PLOD1-3-like GT" evidence="1">
    <location>
        <begin position="129"/>
        <end position="232"/>
    </location>
</feature>
<dbReference type="CDD" id="cd22997">
    <property type="entry name" value="GT_LH"/>
    <property type="match status" value="1"/>
</dbReference>
<dbReference type="Pfam" id="PF25342">
    <property type="entry name" value="GT_PLOD"/>
    <property type="match status" value="2"/>
</dbReference>
<accession>A0A6C0ICY5</accession>
<evidence type="ECO:0000313" key="2">
    <source>
        <dbReference type="EMBL" id="QHT90470.1"/>
    </source>
</evidence>
<dbReference type="InterPro" id="IPR057589">
    <property type="entry name" value="GT_PLOD"/>
</dbReference>
<sequence length="290" mass="34218">MFHLFTVASDESKMSLLKQTADWNGIAIRVLSITHWTGFIDKILAMKDAVDLLPDDDIACFIDAYDVLIMSPATEILKKFDNYRRNILMSSELNCYPSENQSRYDQIEYSVFEHEEAKNIWGTRRSQAITTNYKYMNSGGYMGYVSDLKRMFQWKTVDEMRQMCELGGDQNFFTQYYLEFATDQVLNIGLDYQQEIFQSLYKVDLRDFAFFSGRLYNHILRTYPCFVHFNGYRDYGRCLVHNKTGEHTDAMTVFVEKMSSSVEFGNSRMDWRLPDFYYRGVKQECIPQKK</sequence>
<organism evidence="2">
    <name type="scientific">viral metagenome</name>
    <dbReference type="NCBI Taxonomy" id="1070528"/>
    <lineage>
        <taxon>unclassified sequences</taxon>
        <taxon>metagenomes</taxon>
        <taxon>organismal metagenomes</taxon>
    </lineage>
</organism>
<dbReference type="InterPro" id="IPR050757">
    <property type="entry name" value="Collagen_mod_GT25"/>
</dbReference>
<evidence type="ECO:0000259" key="1">
    <source>
        <dbReference type="Pfam" id="PF25342"/>
    </source>
</evidence>
<protein>
    <recommendedName>
        <fullName evidence="1">PLOD1-3-like GT domain-containing protein</fullName>
    </recommendedName>
</protein>
<dbReference type="PANTHER" id="PTHR10730:SF45">
    <property type="entry name" value="PROCOLLAGEN-LYSINE,2-OXOGLUTARATE 5-DIOXYGENASE"/>
    <property type="match status" value="1"/>
</dbReference>
<proteinExistence type="predicted"/>
<reference evidence="2" key="1">
    <citation type="journal article" date="2020" name="Nature">
        <title>Giant virus diversity and host interactions through global metagenomics.</title>
        <authorList>
            <person name="Schulz F."/>
            <person name="Roux S."/>
            <person name="Paez-Espino D."/>
            <person name="Jungbluth S."/>
            <person name="Walsh D.A."/>
            <person name="Denef V.J."/>
            <person name="McMahon K.D."/>
            <person name="Konstantinidis K.T."/>
            <person name="Eloe-Fadrosh E.A."/>
            <person name="Kyrpides N.C."/>
            <person name="Woyke T."/>
        </authorList>
    </citation>
    <scope>NUCLEOTIDE SEQUENCE</scope>
    <source>
        <strain evidence="2">GVMAG-M-3300023184-68</strain>
    </source>
</reference>
<feature type="domain" description="PLOD1-3-like GT" evidence="1">
    <location>
        <begin position="5"/>
        <end position="101"/>
    </location>
</feature>
<dbReference type="EMBL" id="MN740154">
    <property type="protein sequence ID" value="QHT90470.1"/>
    <property type="molecule type" value="Genomic_DNA"/>
</dbReference>
<name>A0A6C0ICY5_9ZZZZ</name>
<dbReference type="AlphaFoldDB" id="A0A6C0ICY5"/>
<dbReference type="PANTHER" id="PTHR10730">
    <property type="entry name" value="PROCOLLAGEN-LYSINE,2-OXOGLUTARATE 5-DIOXYGENASE/GLYCOSYLTRANSFERASE 25 FAMILY MEMBER"/>
    <property type="match status" value="1"/>
</dbReference>